<dbReference type="OrthoDB" id="5239630at2759"/>
<evidence type="ECO:0000256" key="1">
    <source>
        <dbReference type="SAM" id="MobiDB-lite"/>
    </source>
</evidence>
<dbReference type="Pfam" id="PF09495">
    <property type="entry name" value="DUF2462"/>
    <property type="match status" value="1"/>
</dbReference>
<dbReference type="STRING" id="1348612.A0A397GPU3"/>
<protein>
    <submittedName>
        <fullName evidence="2">Uncharacterized protein</fullName>
    </submittedName>
</protein>
<accession>A0A397GPU3</accession>
<reference evidence="2 3" key="1">
    <citation type="submission" date="2018-08" db="EMBL/GenBank/DDBJ databases">
        <title>Genome and evolution of the arbuscular mycorrhizal fungus Diversispora epigaea (formerly Glomus versiforme) and its bacterial endosymbionts.</title>
        <authorList>
            <person name="Sun X."/>
            <person name="Fei Z."/>
            <person name="Harrison M."/>
        </authorList>
    </citation>
    <scope>NUCLEOTIDE SEQUENCE [LARGE SCALE GENOMIC DNA]</scope>
    <source>
        <strain evidence="2 3">IT104</strain>
    </source>
</reference>
<dbReference type="EMBL" id="PQFF01000399">
    <property type="protein sequence ID" value="RHZ52795.1"/>
    <property type="molecule type" value="Genomic_DNA"/>
</dbReference>
<evidence type="ECO:0000313" key="2">
    <source>
        <dbReference type="EMBL" id="RHZ52795.1"/>
    </source>
</evidence>
<dbReference type="InterPro" id="IPR019034">
    <property type="entry name" value="UPF0390"/>
</dbReference>
<dbReference type="Proteomes" id="UP000266861">
    <property type="component" value="Unassembled WGS sequence"/>
</dbReference>
<dbReference type="AlphaFoldDB" id="A0A397GPU3"/>
<comment type="caution">
    <text evidence="2">The sequence shown here is derived from an EMBL/GenBank/DDBJ whole genome shotgun (WGS) entry which is preliminary data.</text>
</comment>
<keyword evidence="3" id="KW-1185">Reference proteome</keyword>
<gene>
    <name evidence="2" type="ORF">Glove_457g57</name>
</gene>
<proteinExistence type="predicted"/>
<organism evidence="2 3">
    <name type="scientific">Diversispora epigaea</name>
    <dbReference type="NCBI Taxonomy" id="1348612"/>
    <lineage>
        <taxon>Eukaryota</taxon>
        <taxon>Fungi</taxon>
        <taxon>Fungi incertae sedis</taxon>
        <taxon>Mucoromycota</taxon>
        <taxon>Glomeromycotina</taxon>
        <taxon>Glomeromycetes</taxon>
        <taxon>Diversisporales</taxon>
        <taxon>Diversisporaceae</taxon>
        <taxon>Diversispora</taxon>
    </lineage>
</organism>
<evidence type="ECO:0000313" key="3">
    <source>
        <dbReference type="Proteomes" id="UP000266861"/>
    </source>
</evidence>
<name>A0A397GPU3_9GLOM</name>
<feature type="region of interest" description="Disordered" evidence="1">
    <location>
        <begin position="1"/>
        <end position="43"/>
    </location>
</feature>
<sequence>MAQKPLGKNSNVKKLNKKNRFNGSIGPKKGAKKIAPKRQSVIKQQNIQKKLTSGINRNIEQVMASRVEAISSGQKLNIIKSDVNVKTKGKK</sequence>